<comment type="caution">
    <text evidence="8">The sequence shown here is derived from an EMBL/GenBank/DDBJ whole genome shotgun (WGS) entry which is preliminary data.</text>
</comment>
<feature type="domain" description="Fe/B12 periplasmic-binding" evidence="7">
    <location>
        <begin position="67"/>
        <end position="330"/>
    </location>
</feature>
<gene>
    <name evidence="8" type="ORF">WMW72_31940</name>
</gene>
<evidence type="ECO:0000256" key="2">
    <source>
        <dbReference type="ARBA" id="ARBA00008814"/>
    </source>
</evidence>
<evidence type="ECO:0000256" key="6">
    <source>
        <dbReference type="SAM" id="SignalP"/>
    </source>
</evidence>
<name>A0ABU9DUG4_9BACL</name>
<feature type="region of interest" description="Disordered" evidence="5">
    <location>
        <begin position="31"/>
        <end position="57"/>
    </location>
</feature>
<accession>A0ABU9DUG4</accession>
<evidence type="ECO:0000256" key="3">
    <source>
        <dbReference type="ARBA" id="ARBA00022448"/>
    </source>
</evidence>
<dbReference type="Pfam" id="PF01497">
    <property type="entry name" value="Peripla_BP_2"/>
    <property type="match status" value="1"/>
</dbReference>
<keyword evidence="9" id="KW-1185">Reference proteome</keyword>
<evidence type="ECO:0000313" key="9">
    <source>
        <dbReference type="Proteomes" id="UP001469365"/>
    </source>
</evidence>
<dbReference type="PANTHER" id="PTHR30532">
    <property type="entry name" value="IRON III DICITRATE-BINDING PERIPLASMIC PROTEIN"/>
    <property type="match status" value="1"/>
</dbReference>
<organism evidence="8 9">
    <name type="scientific">Paenibacillus filicis</name>
    <dbReference type="NCBI Taxonomy" id="669464"/>
    <lineage>
        <taxon>Bacteria</taxon>
        <taxon>Bacillati</taxon>
        <taxon>Bacillota</taxon>
        <taxon>Bacilli</taxon>
        <taxon>Bacillales</taxon>
        <taxon>Paenibacillaceae</taxon>
        <taxon>Paenibacillus</taxon>
    </lineage>
</organism>
<evidence type="ECO:0000313" key="8">
    <source>
        <dbReference type="EMBL" id="MEK8132518.1"/>
    </source>
</evidence>
<dbReference type="PROSITE" id="PS50983">
    <property type="entry name" value="FE_B12_PBP"/>
    <property type="match status" value="1"/>
</dbReference>
<dbReference type="PROSITE" id="PS51257">
    <property type="entry name" value="PROKAR_LIPOPROTEIN"/>
    <property type="match status" value="1"/>
</dbReference>
<keyword evidence="3" id="KW-0813">Transport</keyword>
<dbReference type="InterPro" id="IPR002491">
    <property type="entry name" value="ABC_transptr_periplasmic_BD"/>
</dbReference>
<comment type="subcellular location">
    <subcellularLocation>
        <location evidence="1">Cell envelope</location>
    </subcellularLocation>
</comment>
<proteinExistence type="inferred from homology"/>
<dbReference type="PANTHER" id="PTHR30532:SF26">
    <property type="entry name" value="IRON(3+)-HYDROXAMATE-BINDING PROTEIN FHUD"/>
    <property type="match status" value="1"/>
</dbReference>
<evidence type="ECO:0000259" key="7">
    <source>
        <dbReference type="PROSITE" id="PS50983"/>
    </source>
</evidence>
<dbReference type="SUPFAM" id="SSF53807">
    <property type="entry name" value="Helical backbone' metal receptor"/>
    <property type="match status" value="1"/>
</dbReference>
<evidence type="ECO:0000256" key="4">
    <source>
        <dbReference type="ARBA" id="ARBA00022729"/>
    </source>
</evidence>
<evidence type="ECO:0000256" key="5">
    <source>
        <dbReference type="SAM" id="MobiDB-lite"/>
    </source>
</evidence>
<dbReference type="EMBL" id="JBBPCC010000031">
    <property type="protein sequence ID" value="MEK8132518.1"/>
    <property type="molecule type" value="Genomic_DNA"/>
</dbReference>
<feature type="signal peptide" evidence="6">
    <location>
        <begin position="1"/>
        <end position="29"/>
    </location>
</feature>
<evidence type="ECO:0000256" key="1">
    <source>
        <dbReference type="ARBA" id="ARBA00004196"/>
    </source>
</evidence>
<dbReference type="InterPro" id="IPR051313">
    <property type="entry name" value="Bact_iron-sidero_bind"/>
</dbReference>
<comment type="similarity">
    <text evidence="2">Belongs to the bacterial solute-binding protein 8 family.</text>
</comment>
<dbReference type="RefSeq" id="WP_341419649.1">
    <property type="nucleotide sequence ID" value="NZ_JBBPCC010000031.1"/>
</dbReference>
<reference evidence="8 9" key="1">
    <citation type="submission" date="2024-04" db="EMBL/GenBank/DDBJ databases">
        <title>draft genome sequnece of Paenibacillus filicis.</title>
        <authorList>
            <person name="Kim D.-U."/>
        </authorList>
    </citation>
    <scope>NUCLEOTIDE SEQUENCE [LARGE SCALE GENOMIC DNA]</scope>
    <source>
        <strain evidence="8 9">KACC14197</strain>
    </source>
</reference>
<protein>
    <submittedName>
        <fullName evidence="8">ABC transporter substrate-binding protein</fullName>
    </submittedName>
</protein>
<dbReference type="Proteomes" id="UP001469365">
    <property type="component" value="Unassembled WGS sequence"/>
</dbReference>
<keyword evidence="4 6" id="KW-0732">Signal</keyword>
<sequence>MSRFTYVCKPGLLIVIFTLLLAACSSAPAEPAGKEAANPKPAEQTAQQPTTKKFKGENGEIEVPAQPKRIVAITFLGDLLALGVKPVGAGSLALENSVLLEKELQGVVNVGDVSMEKVLELTPDLIIVPSYLPAENIENLSKIAPTVSIVSSGFSGGDPLEELKKIGSLIGKEAEADAFIARYKQKAAEAKEKIAKVIGPQETVGSYSIWAKNIWVWPTGRDANYNLLQMFGLKPQDKIKADIVDTGQAKDISLEVLPQYAADHMFITVYEPAGGKERAKELMEGPVWKNIPAVGKKHVYLLNYKEFWMTDGLNLEKQLDILVKTVGAGN</sequence>
<dbReference type="Gene3D" id="3.40.50.1980">
    <property type="entry name" value="Nitrogenase molybdenum iron protein domain"/>
    <property type="match status" value="2"/>
</dbReference>
<feature type="chain" id="PRO_5046081323" evidence="6">
    <location>
        <begin position="30"/>
        <end position="330"/>
    </location>
</feature>